<protein>
    <submittedName>
        <fullName evidence="6">LacI family transcriptional regulator</fullName>
    </submittedName>
</protein>
<evidence type="ECO:0000259" key="4">
    <source>
        <dbReference type="PROSITE" id="PS50932"/>
    </source>
</evidence>
<evidence type="ECO:0000259" key="5">
    <source>
        <dbReference type="PROSITE" id="PS50943"/>
    </source>
</evidence>
<dbReference type="SUPFAM" id="SSF47413">
    <property type="entry name" value="lambda repressor-like DNA-binding domains"/>
    <property type="match status" value="1"/>
</dbReference>
<dbReference type="RefSeq" id="WP_149160138.1">
    <property type="nucleotide sequence ID" value="NZ_CP043505.1"/>
</dbReference>
<dbReference type="SMART" id="SM00354">
    <property type="entry name" value="HTH_LACI"/>
    <property type="match status" value="1"/>
</dbReference>
<evidence type="ECO:0000256" key="2">
    <source>
        <dbReference type="ARBA" id="ARBA00023125"/>
    </source>
</evidence>
<gene>
    <name evidence="6" type="ORF">FLP10_06540</name>
</gene>
<dbReference type="PROSITE" id="PS50932">
    <property type="entry name" value="HTH_LACI_2"/>
    <property type="match status" value="1"/>
</dbReference>
<dbReference type="Gene3D" id="1.10.260.40">
    <property type="entry name" value="lambda repressor-like DNA-binding domains"/>
    <property type="match status" value="1"/>
</dbReference>
<feature type="domain" description="HTH cro/C1-type" evidence="5">
    <location>
        <begin position="4"/>
        <end position="38"/>
    </location>
</feature>
<dbReference type="InterPro" id="IPR046335">
    <property type="entry name" value="LacI/GalR-like_sensor"/>
</dbReference>
<keyword evidence="2" id="KW-0238">DNA-binding</keyword>
<dbReference type="AlphaFoldDB" id="A0A5C1YDH3"/>
<dbReference type="OrthoDB" id="9796186at2"/>
<dbReference type="PANTHER" id="PTHR30146">
    <property type="entry name" value="LACI-RELATED TRANSCRIPTIONAL REPRESSOR"/>
    <property type="match status" value="1"/>
</dbReference>
<dbReference type="Gene3D" id="3.40.50.2300">
    <property type="match status" value="2"/>
</dbReference>
<dbReference type="Proteomes" id="UP000324678">
    <property type="component" value="Chromosome"/>
</dbReference>
<dbReference type="Pfam" id="PF13377">
    <property type="entry name" value="Peripla_BP_3"/>
    <property type="match status" value="1"/>
</dbReference>
<dbReference type="SUPFAM" id="SSF53822">
    <property type="entry name" value="Periplasmic binding protein-like I"/>
    <property type="match status" value="1"/>
</dbReference>
<dbReference type="InterPro" id="IPR000843">
    <property type="entry name" value="HTH_LacI"/>
</dbReference>
<proteinExistence type="predicted"/>
<evidence type="ECO:0000313" key="7">
    <source>
        <dbReference type="Proteomes" id="UP000324678"/>
    </source>
</evidence>
<reference evidence="6 7" key="1">
    <citation type="submission" date="2019-09" db="EMBL/GenBank/DDBJ databases">
        <title>Genome sequencing of strain KACC 19306.</title>
        <authorList>
            <person name="Heo J."/>
            <person name="Kim S.-J."/>
            <person name="Kim J.-S."/>
            <person name="Hong S.-B."/>
            <person name="Kwon S.-W."/>
        </authorList>
    </citation>
    <scope>NUCLEOTIDE SEQUENCE [LARGE SCALE GENOMIC DNA]</scope>
    <source>
        <strain evidence="6 7">KACC 19306</strain>
    </source>
</reference>
<dbReference type="InterPro" id="IPR010982">
    <property type="entry name" value="Lambda_DNA-bd_dom_sf"/>
</dbReference>
<name>A0A5C1YDH3_9MICO</name>
<sequence>MAVTLKDIAEEAGVSVMTVSNVVNGKTARVSQATIERVRDIVVARGYVANASARSLAASRSHTIGVLVPVAEGDMLTMSPHHVAVIGGIERQLRQAGYHVLLRGITEPAEVGEAVQEWGLDGAVLLGFLDAEIDALPAHGVPLLAVDSYSLNPRATGVRSDDFGGGLIAAQHLLEHGHRGLLFAGPAFGASGVVRRRHDGFVAAVAEVPDATAETVAVNTTYEDGLELGRALRSRFPDVTGVFATADVLAVGIMAGLRDGGASVPEDVSVVGFDNLDLGLYVRPRLTTVAQDLGEKVAVAARMLLGEIDGEDAPDEVELPVRLEVRESVAAAPTPPPRG</sequence>
<dbReference type="EMBL" id="CP043505">
    <property type="protein sequence ID" value="QEO14116.1"/>
    <property type="molecule type" value="Genomic_DNA"/>
</dbReference>
<dbReference type="PROSITE" id="PS00356">
    <property type="entry name" value="HTH_LACI_1"/>
    <property type="match status" value="1"/>
</dbReference>
<accession>A0A5C1YDH3</accession>
<dbReference type="CDD" id="cd01392">
    <property type="entry name" value="HTH_LacI"/>
    <property type="match status" value="1"/>
</dbReference>
<keyword evidence="3" id="KW-0804">Transcription</keyword>
<evidence type="ECO:0000256" key="1">
    <source>
        <dbReference type="ARBA" id="ARBA00023015"/>
    </source>
</evidence>
<feature type="domain" description="HTH lacI-type" evidence="4">
    <location>
        <begin position="3"/>
        <end position="58"/>
    </location>
</feature>
<dbReference type="KEGG" id="ail:FLP10_06540"/>
<dbReference type="InterPro" id="IPR001387">
    <property type="entry name" value="Cro/C1-type_HTH"/>
</dbReference>
<dbReference type="PANTHER" id="PTHR30146:SF24">
    <property type="entry name" value="XYLOSE OPERON REGULATORY PROTEIN"/>
    <property type="match status" value="1"/>
</dbReference>
<dbReference type="PRINTS" id="PR00036">
    <property type="entry name" value="HTHLACI"/>
</dbReference>
<evidence type="ECO:0000313" key="6">
    <source>
        <dbReference type="EMBL" id="QEO14116.1"/>
    </source>
</evidence>
<dbReference type="GO" id="GO:0003700">
    <property type="term" value="F:DNA-binding transcription factor activity"/>
    <property type="evidence" value="ECO:0007669"/>
    <property type="project" value="TreeGrafter"/>
</dbReference>
<dbReference type="CDD" id="cd06267">
    <property type="entry name" value="PBP1_LacI_sugar_binding-like"/>
    <property type="match status" value="1"/>
</dbReference>
<dbReference type="PROSITE" id="PS50943">
    <property type="entry name" value="HTH_CROC1"/>
    <property type="match status" value="1"/>
</dbReference>
<organism evidence="6 7">
    <name type="scientific">Agromyces intestinalis</name>
    <dbReference type="NCBI Taxonomy" id="2592652"/>
    <lineage>
        <taxon>Bacteria</taxon>
        <taxon>Bacillati</taxon>
        <taxon>Actinomycetota</taxon>
        <taxon>Actinomycetes</taxon>
        <taxon>Micrococcales</taxon>
        <taxon>Microbacteriaceae</taxon>
        <taxon>Agromyces</taxon>
    </lineage>
</organism>
<evidence type="ECO:0000256" key="3">
    <source>
        <dbReference type="ARBA" id="ARBA00023163"/>
    </source>
</evidence>
<keyword evidence="7" id="KW-1185">Reference proteome</keyword>
<dbReference type="Pfam" id="PF00356">
    <property type="entry name" value="LacI"/>
    <property type="match status" value="1"/>
</dbReference>
<keyword evidence="1" id="KW-0805">Transcription regulation</keyword>
<dbReference type="InterPro" id="IPR028082">
    <property type="entry name" value="Peripla_BP_I"/>
</dbReference>
<dbReference type="GO" id="GO:0000976">
    <property type="term" value="F:transcription cis-regulatory region binding"/>
    <property type="evidence" value="ECO:0007669"/>
    <property type="project" value="TreeGrafter"/>
</dbReference>